<dbReference type="Proteomes" id="UP001188597">
    <property type="component" value="Unassembled WGS sequence"/>
</dbReference>
<keyword evidence="3" id="KW-0175">Coiled coil</keyword>
<comment type="caution">
    <text evidence="8">The sequence shown here is derived from an EMBL/GenBank/DDBJ whole genome shotgun (WGS) entry which is preliminary data.</text>
</comment>
<keyword evidence="5" id="KW-0807">Transducer</keyword>
<dbReference type="InterPro" id="IPR045878">
    <property type="entry name" value="GG1/2"/>
</dbReference>
<evidence type="ECO:0000313" key="9">
    <source>
        <dbReference type="Proteomes" id="UP001188597"/>
    </source>
</evidence>
<feature type="domain" description="G protein gamma" evidence="7">
    <location>
        <begin position="40"/>
        <end position="114"/>
    </location>
</feature>
<protein>
    <recommendedName>
        <fullName evidence="7">G protein gamma domain-containing protein</fullName>
    </recommendedName>
</protein>
<keyword evidence="4" id="KW-0472">Membrane</keyword>
<evidence type="ECO:0000256" key="6">
    <source>
        <dbReference type="SAM" id="MobiDB-lite"/>
    </source>
</evidence>
<accession>A0AA89B557</accession>
<dbReference type="SMART" id="SM01224">
    <property type="entry name" value="G_gamma"/>
    <property type="match status" value="1"/>
</dbReference>
<evidence type="ECO:0000256" key="5">
    <source>
        <dbReference type="ARBA" id="ARBA00023224"/>
    </source>
</evidence>
<dbReference type="InterPro" id="IPR015898">
    <property type="entry name" value="G-protein_gamma-like_dom"/>
</dbReference>
<organism evidence="8 9">
    <name type="scientific">Escallonia herrerae</name>
    <dbReference type="NCBI Taxonomy" id="1293975"/>
    <lineage>
        <taxon>Eukaryota</taxon>
        <taxon>Viridiplantae</taxon>
        <taxon>Streptophyta</taxon>
        <taxon>Embryophyta</taxon>
        <taxon>Tracheophyta</taxon>
        <taxon>Spermatophyta</taxon>
        <taxon>Magnoliopsida</taxon>
        <taxon>eudicotyledons</taxon>
        <taxon>Gunneridae</taxon>
        <taxon>Pentapetalae</taxon>
        <taxon>asterids</taxon>
        <taxon>campanulids</taxon>
        <taxon>Escalloniales</taxon>
        <taxon>Escalloniaceae</taxon>
        <taxon>Escallonia</taxon>
    </lineage>
</organism>
<dbReference type="EMBL" id="JAVXUP010000508">
    <property type="protein sequence ID" value="KAK3026263.1"/>
    <property type="molecule type" value="Genomic_DNA"/>
</dbReference>
<keyword evidence="9" id="KW-1185">Reference proteome</keyword>
<dbReference type="PANTHER" id="PTHR35129:SF5">
    <property type="entry name" value="GUANINE NUCLEOTIDE-BINDING PROTEIN SUBUNIT GAMMA 2"/>
    <property type="match status" value="1"/>
</dbReference>
<keyword evidence="2" id="KW-1003">Cell membrane</keyword>
<proteinExistence type="predicted"/>
<reference evidence="8" key="1">
    <citation type="submission" date="2022-12" db="EMBL/GenBank/DDBJ databases">
        <title>Draft genome assemblies for two species of Escallonia (Escalloniales).</title>
        <authorList>
            <person name="Chanderbali A."/>
            <person name="Dervinis C."/>
            <person name="Anghel I."/>
            <person name="Soltis D."/>
            <person name="Soltis P."/>
            <person name="Zapata F."/>
        </authorList>
    </citation>
    <scope>NUCLEOTIDE SEQUENCE</scope>
    <source>
        <strain evidence="8">UCBG64.0493</strain>
        <tissue evidence="8">Leaf</tissue>
    </source>
</reference>
<evidence type="ECO:0000256" key="1">
    <source>
        <dbReference type="ARBA" id="ARBA00004236"/>
    </source>
</evidence>
<comment type="subcellular location">
    <subcellularLocation>
        <location evidence="1">Cell membrane</location>
    </subcellularLocation>
</comment>
<name>A0AA89B557_9ASTE</name>
<dbReference type="AlphaFoldDB" id="A0AA89B557"/>
<gene>
    <name evidence="8" type="ORF">RJ639_040475</name>
</gene>
<evidence type="ECO:0000256" key="4">
    <source>
        <dbReference type="ARBA" id="ARBA00023136"/>
    </source>
</evidence>
<dbReference type="GO" id="GO:0007165">
    <property type="term" value="P:signal transduction"/>
    <property type="evidence" value="ECO:0007669"/>
    <property type="project" value="UniProtKB-KW"/>
</dbReference>
<dbReference type="GO" id="GO:0005886">
    <property type="term" value="C:plasma membrane"/>
    <property type="evidence" value="ECO:0007669"/>
    <property type="project" value="UniProtKB-SubCell"/>
</dbReference>
<feature type="compositionally biased region" description="Basic and acidic residues" evidence="6">
    <location>
        <begin position="13"/>
        <end position="22"/>
    </location>
</feature>
<evidence type="ECO:0000256" key="3">
    <source>
        <dbReference type="ARBA" id="ARBA00023054"/>
    </source>
</evidence>
<feature type="region of interest" description="Disordered" evidence="6">
    <location>
        <begin position="1"/>
        <end position="32"/>
    </location>
</feature>
<evidence type="ECO:0000259" key="7">
    <source>
        <dbReference type="SMART" id="SM01224"/>
    </source>
</evidence>
<dbReference type="PANTHER" id="PTHR35129">
    <property type="entry name" value="GUANINE NUCLEOTIDE-BINDING PROTEIN SUBUNIT GAMMA 1"/>
    <property type="match status" value="1"/>
</dbReference>
<sequence length="114" mass="12479">MDPILSEEGGGADEQRSQEEAATRQLPRAGPSNFVGKHRMAAAIAHLHQQIQIIQEELDQLETLGVASIVCTGLVSSIASIPDPLLPKTNGPAEVGWDRWFQGANEARNRKRWI</sequence>
<evidence type="ECO:0000256" key="2">
    <source>
        <dbReference type="ARBA" id="ARBA00022475"/>
    </source>
</evidence>
<evidence type="ECO:0000313" key="8">
    <source>
        <dbReference type="EMBL" id="KAK3026263.1"/>
    </source>
</evidence>